<proteinExistence type="predicted"/>
<name>A0A135RRZ7_9PEZI</name>
<sequence>MILFPAQRIPSRGGGTHRSTPQGWLRDQSFQRTGMEEEQACRRADTTNRGLCTEYEVHDPSTTMDIVRHSLSTGKTRLESLATPVQPMLLRYHVGHTRLEAPFAAMDTSSQVGWPPPWEVAPSYGLPDPDLGAAKSRLAWWTVWTPRPNHDQGQGHSSLSFPVMQMPRILTG</sequence>
<evidence type="ECO:0000313" key="3">
    <source>
        <dbReference type="Proteomes" id="UP000070121"/>
    </source>
</evidence>
<keyword evidence="3" id="KW-1185">Reference proteome</keyword>
<comment type="caution">
    <text evidence="2">The sequence shown here is derived from an EMBL/GenBank/DDBJ whole genome shotgun (WGS) entry which is preliminary data.</text>
</comment>
<dbReference type="AlphaFoldDB" id="A0A135RRZ7"/>
<organism evidence="2 3">
    <name type="scientific">Colletotrichum salicis</name>
    <dbReference type="NCBI Taxonomy" id="1209931"/>
    <lineage>
        <taxon>Eukaryota</taxon>
        <taxon>Fungi</taxon>
        <taxon>Dikarya</taxon>
        <taxon>Ascomycota</taxon>
        <taxon>Pezizomycotina</taxon>
        <taxon>Sordariomycetes</taxon>
        <taxon>Hypocreomycetidae</taxon>
        <taxon>Glomerellales</taxon>
        <taxon>Glomerellaceae</taxon>
        <taxon>Colletotrichum</taxon>
        <taxon>Colletotrichum acutatum species complex</taxon>
    </lineage>
</organism>
<dbReference type="EMBL" id="JFFI01002711">
    <property type="protein sequence ID" value="KXH26494.1"/>
    <property type="molecule type" value="Genomic_DNA"/>
</dbReference>
<evidence type="ECO:0000256" key="1">
    <source>
        <dbReference type="SAM" id="MobiDB-lite"/>
    </source>
</evidence>
<gene>
    <name evidence="2" type="ORF">CSAL01_05417</name>
</gene>
<dbReference type="Proteomes" id="UP000070121">
    <property type="component" value="Unassembled WGS sequence"/>
</dbReference>
<protein>
    <submittedName>
        <fullName evidence="2">Uncharacterized protein</fullName>
    </submittedName>
</protein>
<reference evidence="2 3" key="1">
    <citation type="submission" date="2014-02" db="EMBL/GenBank/DDBJ databases">
        <title>The genome sequence of Colletotrichum salicis CBS 607.94.</title>
        <authorList>
            <person name="Baroncelli R."/>
            <person name="Thon M.R."/>
        </authorList>
    </citation>
    <scope>NUCLEOTIDE SEQUENCE [LARGE SCALE GENOMIC DNA]</scope>
    <source>
        <strain evidence="2 3">CBS 607.94</strain>
    </source>
</reference>
<evidence type="ECO:0000313" key="2">
    <source>
        <dbReference type="EMBL" id="KXH26494.1"/>
    </source>
</evidence>
<accession>A0A135RRZ7</accession>
<feature type="region of interest" description="Disordered" evidence="1">
    <location>
        <begin position="1"/>
        <end position="24"/>
    </location>
</feature>